<dbReference type="Proteomes" id="UP001165044">
    <property type="component" value="Unassembled WGS sequence"/>
</dbReference>
<evidence type="ECO:0000313" key="6">
    <source>
        <dbReference type="EMBL" id="GLH67752.1"/>
    </source>
</evidence>
<feature type="domain" description="Release factor glutamine methyltransferase N-terminal" evidence="5">
    <location>
        <begin position="32"/>
        <end position="78"/>
    </location>
</feature>
<proteinExistence type="predicted"/>
<dbReference type="GO" id="GO:0008168">
    <property type="term" value="F:methyltransferase activity"/>
    <property type="evidence" value="ECO:0007669"/>
    <property type="project" value="UniProtKB-KW"/>
</dbReference>
<feature type="domain" description="Methyltransferase" evidence="4">
    <location>
        <begin position="120"/>
        <end position="194"/>
    </location>
</feature>
<dbReference type="InterPro" id="IPR029063">
    <property type="entry name" value="SAM-dependent_MTases_sf"/>
</dbReference>
<dbReference type="PANTHER" id="PTHR18895">
    <property type="entry name" value="HEMK METHYLTRANSFERASE"/>
    <property type="match status" value="1"/>
</dbReference>
<dbReference type="InterPro" id="IPR040758">
    <property type="entry name" value="PrmC_N"/>
</dbReference>
<organism evidence="6 7">
    <name type="scientific">Geothrix edaphica</name>
    <dbReference type="NCBI Taxonomy" id="2927976"/>
    <lineage>
        <taxon>Bacteria</taxon>
        <taxon>Pseudomonadati</taxon>
        <taxon>Acidobacteriota</taxon>
        <taxon>Holophagae</taxon>
        <taxon>Holophagales</taxon>
        <taxon>Holophagaceae</taxon>
        <taxon>Geothrix</taxon>
    </lineage>
</organism>
<dbReference type="Gene3D" id="3.40.50.150">
    <property type="entry name" value="Vaccinia Virus protein VP39"/>
    <property type="match status" value="1"/>
</dbReference>
<dbReference type="InterPro" id="IPR050320">
    <property type="entry name" value="N5-glutamine_MTase"/>
</dbReference>
<keyword evidence="1 6" id="KW-0489">Methyltransferase</keyword>
<evidence type="ECO:0000256" key="1">
    <source>
        <dbReference type="ARBA" id="ARBA00022603"/>
    </source>
</evidence>
<accession>A0ABQ5PZD6</accession>
<evidence type="ECO:0000313" key="7">
    <source>
        <dbReference type="Proteomes" id="UP001165044"/>
    </source>
</evidence>
<dbReference type="NCBIfam" id="TIGR00536">
    <property type="entry name" value="hemK_fam"/>
    <property type="match status" value="1"/>
</dbReference>
<dbReference type="PANTHER" id="PTHR18895:SF74">
    <property type="entry name" value="MTRF1L RELEASE FACTOR GLUTAMINE METHYLTRANSFERASE"/>
    <property type="match status" value="1"/>
</dbReference>
<evidence type="ECO:0000256" key="3">
    <source>
        <dbReference type="ARBA" id="ARBA00022691"/>
    </source>
</evidence>
<dbReference type="GO" id="GO:0032259">
    <property type="term" value="P:methylation"/>
    <property type="evidence" value="ECO:0007669"/>
    <property type="project" value="UniProtKB-KW"/>
</dbReference>
<name>A0ABQ5PZD6_9BACT</name>
<dbReference type="EMBL" id="BSDC01000003">
    <property type="protein sequence ID" value="GLH67752.1"/>
    <property type="molecule type" value="Genomic_DNA"/>
</dbReference>
<evidence type="ECO:0000259" key="5">
    <source>
        <dbReference type="Pfam" id="PF17827"/>
    </source>
</evidence>
<dbReference type="RefSeq" id="WP_285609115.1">
    <property type="nucleotide sequence ID" value="NZ_BSDC01000003.1"/>
</dbReference>
<keyword evidence="2" id="KW-0808">Transferase</keyword>
<dbReference type="InterPro" id="IPR004556">
    <property type="entry name" value="HemK-like"/>
</dbReference>
<keyword evidence="7" id="KW-1185">Reference proteome</keyword>
<evidence type="ECO:0000256" key="2">
    <source>
        <dbReference type="ARBA" id="ARBA00022679"/>
    </source>
</evidence>
<sequence length="276" mass="29679">MVQTYRQLRLDLGAALAGFLDPSEAHAESVRWFEEGLDLSRSWMAAHGGDLAPESVRRQVGAWTRRRKTGEPWAYILGWSLFRDRRFRVTVDTLIPRPETDLLVEAALEVGGRLGVDRCVDVGTGSGIIATSLALETDWQVSATDLSPGALAVARENARALGARVAFFEGHLLDSVPDPLGLVVANLPYVDPADEPGLQRELAFEPASALFAPDRGLALSAELLTSAKARRAPACLLEIGAGQGGELCRRAHGAGWGKAMVHQDFAGHDRILVALA</sequence>
<protein>
    <submittedName>
        <fullName evidence="6">Release factor glutamine methyltransferase</fullName>
    </submittedName>
</protein>
<evidence type="ECO:0000259" key="4">
    <source>
        <dbReference type="Pfam" id="PF13649"/>
    </source>
</evidence>
<comment type="caution">
    <text evidence="6">The sequence shown here is derived from an EMBL/GenBank/DDBJ whole genome shotgun (WGS) entry which is preliminary data.</text>
</comment>
<dbReference type="InterPro" id="IPR041698">
    <property type="entry name" value="Methyltransf_25"/>
</dbReference>
<dbReference type="SUPFAM" id="SSF53335">
    <property type="entry name" value="S-adenosyl-L-methionine-dependent methyltransferases"/>
    <property type="match status" value="1"/>
</dbReference>
<dbReference type="Pfam" id="PF13649">
    <property type="entry name" value="Methyltransf_25"/>
    <property type="match status" value="1"/>
</dbReference>
<dbReference type="Pfam" id="PF17827">
    <property type="entry name" value="PrmC_N"/>
    <property type="match status" value="1"/>
</dbReference>
<reference evidence="6" key="1">
    <citation type="journal article" date="2023" name="Antonie Van Leeuwenhoek">
        <title>Mesoterricola silvestris gen. nov., sp. nov., Mesoterricola sediminis sp. nov., Geothrix oryzae sp. nov., Geothrix edaphica sp. nov., Geothrix rubra sp. nov., and Geothrix limicola sp. nov., six novel members of Acidobacteriota isolated from soils.</title>
        <authorList>
            <person name="Itoh H."/>
            <person name="Sugisawa Y."/>
            <person name="Mise K."/>
            <person name="Xu Z."/>
            <person name="Kuniyasu M."/>
            <person name="Ushijima N."/>
            <person name="Kawano K."/>
            <person name="Kobayashi E."/>
            <person name="Shiratori Y."/>
            <person name="Masuda Y."/>
            <person name="Senoo K."/>
        </authorList>
    </citation>
    <scope>NUCLEOTIDE SEQUENCE</scope>
    <source>
        <strain evidence="6">Red802</strain>
    </source>
</reference>
<dbReference type="Gene3D" id="1.10.8.10">
    <property type="entry name" value="DNA helicase RuvA subunit, C-terminal domain"/>
    <property type="match status" value="1"/>
</dbReference>
<keyword evidence="3" id="KW-0949">S-adenosyl-L-methionine</keyword>
<dbReference type="CDD" id="cd02440">
    <property type="entry name" value="AdoMet_MTases"/>
    <property type="match status" value="1"/>
</dbReference>
<gene>
    <name evidence="6" type="primary">prmC</name>
    <name evidence="6" type="ORF">GETHED_21160</name>
</gene>